<evidence type="ECO:0000256" key="1">
    <source>
        <dbReference type="SAM" id="MobiDB-lite"/>
    </source>
</evidence>
<gene>
    <name evidence="2" type="ORF">CMQ_6684</name>
</gene>
<evidence type="ECO:0000313" key="3">
    <source>
        <dbReference type="Proteomes" id="UP000007796"/>
    </source>
</evidence>
<feature type="region of interest" description="Disordered" evidence="1">
    <location>
        <begin position="150"/>
        <end position="176"/>
    </location>
</feature>
<feature type="region of interest" description="Disordered" evidence="1">
    <location>
        <begin position="33"/>
        <end position="133"/>
    </location>
</feature>
<dbReference type="Proteomes" id="UP000007796">
    <property type="component" value="Unassembled WGS sequence"/>
</dbReference>
<sequence>MAGIAGETDDREMQRLGIRTATQWTADRLRAVQSGLSSRKEGACRYSANDGSSTKRAKERKTGNANGLERESLGPVRSKAKRHTSETAGRNGTVDRSLRDGAERKRIGRRGSRPLGPEASQSGREAGVMGGADRGAAAAAAVVQGEIGRHAGAAGGGRNARAFRRTESRLAAPRMD</sequence>
<feature type="compositionally biased region" description="Basic and acidic residues" evidence="1">
    <location>
        <begin position="96"/>
        <end position="105"/>
    </location>
</feature>
<reference evidence="2 3" key="1">
    <citation type="journal article" date="2011" name="Proc. Natl. Acad. Sci. U.S.A.">
        <title>Genome and transcriptome analyses of the mountain pine beetle-fungal symbiont Grosmannia clavigera, a lodgepole pine pathogen.</title>
        <authorList>
            <person name="DiGuistini S."/>
            <person name="Wang Y."/>
            <person name="Liao N.Y."/>
            <person name="Taylor G."/>
            <person name="Tanguay P."/>
            <person name="Feau N."/>
            <person name="Henrissat B."/>
            <person name="Chan S.K."/>
            <person name="Hesse-Orce U."/>
            <person name="Alamouti S.M."/>
            <person name="Tsui C.K.M."/>
            <person name="Docking R.T."/>
            <person name="Levasseur A."/>
            <person name="Haridas S."/>
            <person name="Robertson G."/>
            <person name="Birol I."/>
            <person name="Holt R.A."/>
            <person name="Marra M.A."/>
            <person name="Hamelin R.C."/>
            <person name="Hirst M."/>
            <person name="Jones S.J.M."/>
            <person name="Bohlmann J."/>
            <person name="Breuil C."/>
        </authorList>
    </citation>
    <scope>NUCLEOTIDE SEQUENCE [LARGE SCALE GENOMIC DNA]</scope>
    <source>
        <strain evidence="3">kw1407 / UAMH 11150</strain>
    </source>
</reference>
<dbReference type="GeneID" id="25980144"/>
<organism evidence="3">
    <name type="scientific">Grosmannia clavigera (strain kw1407 / UAMH 11150)</name>
    <name type="common">Blue stain fungus</name>
    <name type="synonym">Graphiocladiella clavigera</name>
    <dbReference type="NCBI Taxonomy" id="655863"/>
    <lineage>
        <taxon>Eukaryota</taxon>
        <taxon>Fungi</taxon>
        <taxon>Dikarya</taxon>
        <taxon>Ascomycota</taxon>
        <taxon>Pezizomycotina</taxon>
        <taxon>Sordariomycetes</taxon>
        <taxon>Sordariomycetidae</taxon>
        <taxon>Ophiostomatales</taxon>
        <taxon>Ophiostomataceae</taxon>
        <taxon>Leptographium</taxon>
    </lineage>
</organism>
<dbReference type="InParanoid" id="F0X7J1"/>
<dbReference type="RefSeq" id="XP_014175845.1">
    <property type="nucleotide sequence ID" value="XM_014320370.1"/>
</dbReference>
<dbReference type="EMBL" id="GL629729">
    <property type="protein sequence ID" value="EFX06363.1"/>
    <property type="molecule type" value="Genomic_DNA"/>
</dbReference>
<dbReference type="AlphaFoldDB" id="F0X7J1"/>
<name>F0X7J1_GROCL</name>
<protein>
    <submittedName>
        <fullName evidence="2">Uncharacterized protein</fullName>
    </submittedName>
</protein>
<evidence type="ECO:0000313" key="2">
    <source>
        <dbReference type="EMBL" id="EFX06363.1"/>
    </source>
</evidence>
<dbReference type="HOGENOM" id="CLU_1525308_0_0_1"/>
<proteinExistence type="predicted"/>
<accession>F0X7J1</accession>
<feature type="region of interest" description="Disordered" evidence="1">
    <location>
        <begin position="1"/>
        <end position="21"/>
    </location>
</feature>
<keyword evidence="3" id="KW-1185">Reference proteome</keyword>